<dbReference type="CDD" id="cd03709">
    <property type="entry name" value="lepA_C"/>
    <property type="match status" value="1"/>
</dbReference>
<dbReference type="HAMAP" id="MF_00071">
    <property type="entry name" value="LepA"/>
    <property type="match status" value="1"/>
</dbReference>
<dbReference type="InterPro" id="IPR013842">
    <property type="entry name" value="LepA_CTD"/>
</dbReference>
<dbReference type="InterPro" id="IPR027417">
    <property type="entry name" value="P-loop_NTPase"/>
</dbReference>
<comment type="similarity">
    <text evidence="1 7">Belongs to the TRAFAC class translation factor GTPase superfamily. Classic translation factor GTPase family. LepA subfamily.</text>
</comment>
<evidence type="ECO:0000256" key="1">
    <source>
        <dbReference type="ARBA" id="ARBA00005454"/>
    </source>
</evidence>
<comment type="subcellular location">
    <subcellularLocation>
        <location evidence="7">Cell membrane</location>
        <topology evidence="7">Peripheral membrane protein</topology>
        <orientation evidence="7">Cytoplasmic side</orientation>
    </subcellularLocation>
</comment>
<dbReference type="Proteomes" id="UP001589793">
    <property type="component" value="Unassembled WGS sequence"/>
</dbReference>
<dbReference type="Pfam" id="PF00679">
    <property type="entry name" value="EFG_C"/>
    <property type="match status" value="1"/>
</dbReference>
<evidence type="ECO:0000256" key="6">
    <source>
        <dbReference type="ARBA" id="ARBA00023136"/>
    </source>
</evidence>
<keyword evidence="9" id="KW-0251">Elongation factor</keyword>
<dbReference type="PANTHER" id="PTHR43512">
    <property type="entry name" value="TRANSLATION FACTOR GUF1-RELATED"/>
    <property type="match status" value="1"/>
</dbReference>
<gene>
    <name evidence="7 9" type="primary">lepA</name>
    <name evidence="9" type="ORF">ACFFF6_08120</name>
</gene>
<proteinExistence type="inferred from homology"/>
<dbReference type="SUPFAM" id="SSF50447">
    <property type="entry name" value="Translation proteins"/>
    <property type="match status" value="1"/>
</dbReference>
<dbReference type="InterPro" id="IPR006297">
    <property type="entry name" value="EF-4"/>
</dbReference>
<dbReference type="RefSeq" id="WP_376979852.1">
    <property type="nucleotide sequence ID" value="NZ_JBHLSV010000007.1"/>
</dbReference>
<keyword evidence="4 7" id="KW-0648">Protein biosynthesis</keyword>
<keyword evidence="7" id="KW-1003">Cell membrane</keyword>
<name>A0ABV6RAA4_9MICO</name>
<dbReference type="InterPro" id="IPR035647">
    <property type="entry name" value="EFG_III/V"/>
</dbReference>
<dbReference type="SMART" id="SM00838">
    <property type="entry name" value="EFG_C"/>
    <property type="match status" value="1"/>
</dbReference>
<dbReference type="Pfam" id="PF03144">
    <property type="entry name" value="GTP_EFTU_D2"/>
    <property type="match status" value="1"/>
</dbReference>
<feature type="binding site" evidence="7">
    <location>
        <begin position="35"/>
        <end position="40"/>
    </location>
    <ligand>
        <name>GTP</name>
        <dbReference type="ChEBI" id="CHEBI:37565"/>
    </ligand>
</feature>
<dbReference type="PRINTS" id="PR00315">
    <property type="entry name" value="ELONGATNFCT"/>
</dbReference>
<evidence type="ECO:0000256" key="7">
    <source>
        <dbReference type="HAMAP-Rule" id="MF_00071"/>
    </source>
</evidence>
<reference evidence="9 10" key="1">
    <citation type="submission" date="2024-09" db="EMBL/GenBank/DDBJ databases">
        <authorList>
            <person name="Sun Q."/>
            <person name="Mori K."/>
        </authorList>
    </citation>
    <scope>NUCLEOTIDE SEQUENCE [LARGE SCALE GENOMIC DNA]</scope>
    <source>
        <strain evidence="9 10">CICC 10874</strain>
    </source>
</reference>
<accession>A0ABV6RAA4</accession>
<dbReference type="Gene3D" id="3.30.70.870">
    <property type="entry name" value="Elongation Factor G (Translational Gtpase), domain 3"/>
    <property type="match status" value="1"/>
</dbReference>
<evidence type="ECO:0000259" key="8">
    <source>
        <dbReference type="PROSITE" id="PS51722"/>
    </source>
</evidence>
<evidence type="ECO:0000256" key="2">
    <source>
        <dbReference type="ARBA" id="ARBA00022741"/>
    </source>
</evidence>
<keyword evidence="3 7" id="KW-0378">Hydrolase</keyword>
<dbReference type="Gene3D" id="2.40.30.10">
    <property type="entry name" value="Translation factors"/>
    <property type="match status" value="1"/>
</dbReference>
<organism evidence="9 10">
    <name type="scientific">Brachybacterium hainanense</name>
    <dbReference type="NCBI Taxonomy" id="1541174"/>
    <lineage>
        <taxon>Bacteria</taxon>
        <taxon>Bacillati</taxon>
        <taxon>Actinomycetota</taxon>
        <taxon>Actinomycetes</taxon>
        <taxon>Micrococcales</taxon>
        <taxon>Dermabacteraceae</taxon>
        <taxon>Brachybacterium</taxon>
    </lineage>
</organism>
<keyword evidence="2 7" id="KW-0547">Nucleotide-binding</keyword>
<evidence type="ECO:0000256" key="5">
    <source>
        <dbReference type="ARBA" id="ARBA00023134"/>
    </source>
</evidence>
<comment type="caution">
    <text evidence="9">The sequence shown here is derived from an EMBL/GenBank/DDBJ whole genome shotgun (WGS) entry which is preliminary data.</text>
</comment>
<evidence type="ECO:0000256" key="3">
    <source>
        <dbReference type="ARBA" id="ARBA00022801"/>
    </source>
</evidence>
<dbReference type="CDD" id="cd03699">
    <property type="entry name" value="EF4_II"/>
    <property type="match status" value="1"/>
</dbReference>
<dbReference type="PROSITE" id="PS00301">
    <property type="entry name" value="G_TR_1"/>
    <property type="match status" value="1"/>
</dbReference>
<dbReference type="CDD" id="cd01890">
    <property type="entry name" value="LepA"/>
    <property type="match status" value="1"/>
</dbReference>
<dbReference type="Gene3D" id="3.30.70.2570">
    <property type="entry name" value="Elongation factor 4, C-terminal domain"/>
    <property type="match status" value="1"/>
</dbReference>
<dbReference type="InterPro" id="IPR035654">
    <property type="entry name" value="LepA_IV"/>
</dbReference>
<dbReference type="EMBL" id="JBHLSV010000007">
    <property type="protein sequence ID" value="MFC0673920.1"/>
    <property type="molecule type" value="Genomic_DNA"/>
</dbReference>
<evidence type="ECO:0000313" key="10">
    <source>
        <dbReference type="Proteomes" id="UP001589793"/>
    </source>
</evidence>
<dbReference type="Pfam" id="PF06421">
    <property type="entry name" value="LepA_C"/>
    <property type="match status" value="1"/>
</dbReference>
<protein>
    <recommendedName>
        <fullName evidence="7">Elongation factor 4</fullName>
        <shortName evidence="7">EF-4</shortName>
        <ecNumber evidence="7">3.6.5.n1</ecNumber>
    </recommendedName>
    <alternativeName>
        <fullName evidence="7">Ribosomal back-translocase LepA</fullName>
    </alternativeName>
</protein>
<dbReference type="SUPFAM" id="SSF54980">
    <property type="entry name" value="EF-G C-terminal domain-like"/>
    <property type="match status" value="2"/>
</dbReference>
<comment type="catalytic activity">
    <reaction evidence="7">
        <text>GTP + H2O = GDP + phosphate + H(+)</text>
        <dbReference type="Rhea" id="RHEA:19669"/>
        <dbReference type="ChEBI" id="CHEBI:15377"/>
        <dbReference type="ChEBI" id="CHEBI:15378"/>
        <dbReference type="ChEBI" id="CHEBI:37565"/>
        <dbReference type="ChEBI" id="CHEBI:43474"/>
        <dbReference type="ChEBI" id="CHEBI:58189"/>
        <dbReference type="EC" id="3.6.5.n1"/>
    </reaction>
</comment>
<dbReference type="GO" id="GO:0016787">
    <property type="term" value="F:hydrolase activity"/>
    <property type="evidence" value="ECO:0007669"/>
    <property type="project" value="UniProtKB-KW"/>
</dbReference>
<dbReference type="CDD" id="cd16260">
    <property type="entry name" value="EF4_III"/>
    <property type="match status" value="1"/>
</dbReference>
<feature type="domain" description="Tr-type G" evidence="8">
    <location>
        <begin position="23"/>
        <end position="204"/>
    </location>
</feature>
<dbReference type="InterPro" id="IPR000795">
    <property type="entry name" value="T_Tr_GTP-bd_dom"/>
</dbReference>
<dbReference type="PANTHER" id="PTHR43512:SF4">
    <property type="entry name" value="TRANSLATION FACTOR GUF1 HOMOLOG, CHLOROPLASTIC"/>
    <property type="match status" value="1"/>
</dbReference>
<comment type="function">
    <text evidence="7">Required for accurate and efficient protein synthesis under certain stress conditions. May act as a fidelity factor of the translation reaction, by catalyzing a one-codon backward translocation of tRNAs on improperly translocated ribosomes. Back-translocation proceeds from a post-translocation (POST) complex to a pre-translocation (PRE) complex, thus giving elongation factor G a second chance to translocate the tRNAs correctly. Binds to ribosomes in a GTP-dependent manner.</text>
</comment>
<dbReference type="InterPro" id="IPR038363">
    <property type="entry name" value="LepA_C_sf"/>
</dbReference>
<dbReference type="Gene3D" id="3.30.70.240">
    <property type="match status" value="1"/>
</dbReference>
<dbReference type="NCBIfam" id="TIGR00231">
    <property type="entry name" value="small_GTP"/>
    <property type="match status" value="1"/>
</dbReference>
<dbReference type="Gene3D" id="3.40.50.300">
    <property type="entry name" value="P-loop containing nucleotide triphosphate hydrolases"/>
    <property type="match status" value="1"/>
</dbReference>
<dbReference type="InterPro" id="IPR009000">
    <property type="entry name" value="Transl_B-barrel_sf"/>
</dbReference>
<evidence type="ECO:0000256" key="4">
    <source>
        <dbReference type="ARBA" id="ARBA00022917"/>
    </source>
</evidence>
<dbReference type="NCBIfam" id="TIGR01393">
    <property type="entry name" value="lepA"/>
    <property type="match status" value="1"/>
</dbReference>
<dbReference type="SUPFAM" id="SSF52540">
    <property type="entry name" value="P-loop containing nucleoside triphosphate hydrolases"/>
    <property type="match status" value="1"/>
</dbReference>
<dbReference type="PROSITE" id="PS51722">
    <property type="entry name" value="G_TR_2"/>
    <property type="match status" value="1"/>
</dbReference>
<dbReference type="InterPro" id="IPR004161">
    <property type="entry name" value="EFTu-like_2"/>
</dbReference>
<dbReference type="GO" id="GO:0003746">
    <property type="term" value="F:translation elongation factor activity"/>
    <property type="evidence" value="ECO:0007669"/>
    <property type="project" value="UniProtKB-KW"/>
</dbReference>
<feature type="binding site" evidence="7">
    <location>
        <begin position="151"/>
        <end position="154"/>
    </location>
    <ligand>
        <name>GTP</name>
        <dbReference type="ChEBI" id="CHEBI:37565"/>
    </ligand>
</feature>
<dbReference type="Pfam" id="PF00009">
    <property type="entry name" value="GTP_EFTU"/>
    <property type="match status" value="1"/>
</dbReference>
<dbReference type="InterPro" id="IPR031157">
    <property type="entry name" value="G_TR_CS"/>
</dbReference>
<keyword evidence="10" id="KW-1185">Reference proteome</keyword>
<keyword evidence="6 7" id="KW-0472">Membrane</keyword>
<dbReference type="EC" id="3.6.5.n1" evidence="7"/>
<evidence type="ECO:0000313" key="9">
    <source>
        <dbReference type="EMBL" id="MFC0673920.1"/>
    </source>
</evidence>
<sequence>MPVTPRIATEDARDIVPASTPMERIRNFCIIAHIDHGKSTLADRMLQLTGVVDDRAMRAQYLDRMDIERERGITVKSQAVRMPWQVDGVNYSLNMIDTPGHVDFTYEVSRSLAACEGAILLVDAAQGIEAQTLANLYLAMENDLTIIPVLNKIDLPAADPEKYAAEIGQLVGVDPADVLRVSGKTGVGVSELLDHVVATLPAPEGEPEAPCRAMIFDSVYDTYRGVVTYVRVVDGRLSPRERITMMSTGAQHELLEIGVISPEPMPTKGLGPGEVGYLITGVKDVRQSKVGDTVTTSVRGASDALAGYSDPKPMVFSGLFPIDGSDYPALRDALDKLKLNDAALNYEPETSTALGFGFRVGFLGLLHLEIVRERLEREFGLDLISTAPSVVYQVTMEDGTQVEVMNPSDFPEGKVHEIREPLTRATILVPSDFVGTVMELCQSKRGSLQGMDYLSEDRVELRYLLPLAEIVFDFFDQLKSRTKGYASLDYDVTGEQAADLVKVDMLLQGEPVDAFSAIVHRDKAYHYGVEMAGKLKNLIPRQQFEVPIQAAIGSRIIARENIRAMRKDVLSKCYGGDISRKRKLLEKQKEGKKRMKNIGSVEVPQEAFIAALSSDSDGAKDGKKK</sequence>
<dbReference type="InterPro" id="IPR000640">
    <property type="entry name" value="EFG_V-like"/>
</dbReference>
<keyword evidence="5 7" id="KW-0342">GTP-binding</keyword>
<dbReference type="InterPro" id="IPR005225">
    <property type="entry name" value="Small_GTP-bd"/>
</dbReference>